<organism evidence="2 3">
    <name type="scientific">Trametes coccinea (strain BRFM310)</name>
    <name type="common">Pycnoporus coccineus</name>
    <dbReference type="NCBI Taxonomy" id="1353009"/>
    <lineage>
        <taxon>Eukaryota</taxon>
        <taxon>Fungi</taxon>
        <taxon>Dikarya</taxon>
        <taxon>Basidiomycota</taxon>
        <taxon>Agaricomycotina</taxon>
        <taxon>Agaricomycetes</taxon>
        <taxon>Polyporales</taxon>
        <taxon>Polyporaceae</taxon>
        <taxon>Trametes</taxon>
    </lineage>
</organism>
<dbReference type="Proteomes" id="UP000193067">
    <property type="component" value="Unassembled WGS sequence"/>
</dbReference>
<sequence>MSSDSDVISHFTALDELIQVIYQGSARFVIISSVDDASWTVHAGLTGDEGRWWRGKWTEKDVREVIGSKVSGFLLDSFVEKLADTFVKGELSIGGWSAHKDAPIQLVFGTHAKTPIQIPLTELSHREAAAYATKVFAEIALQAQARKCRLYPSSYDVASTLPAAHQGRHSPDAATASERREHASGKTKGKGKAADAKPTAERRKRKAEEVEEELQALRAELEKTKRQQNAIMTEPSKLMPVNRQSQTMTKARGVSLANPTKKARKYKPIEFESDDE</sequence>
<feature type="region of interest" description="Disordered" evidence="1">
    <location>
        <begin position="162"/>
        <end position="276"/>
    </location>
</feature>
<keyword evidence="3" id="KW-1185">Reference proteome</keyword>
<name>A0A1Y2IRZ8_TRAC3</name>
<evidence type="ECO:0000313" key="3">
    <source>
        <dbReference type="Proteomes" id="UP000193067"/>
    </source>
</evidence>
<dbReference type="OrthoDB" id="3164380at2759"/>
<reference evidence="2 3" key="1">
    <citation type="journal article" date="2015" name="Biotechnol. Biofuels">
        <title>Enhanced degradation of softwood versus hardwood by the white-rot fungus Pycnoporus coccineus.</title>
        <authorList>
            <person name="Couturier M."/>
            <person name="Navarro D."/>
            <person name="Chevret D."/>
            <person name="Henrissat B."/>
            <person name="Piumi F."/>
            <person name="Ruiz-Duenas F.J."/>
            <person name="Martinez A.T."/>
            <person name="Grigoriev I.V."/>
            <person name="Riley R."/>
            <person name="Lipzen A."/>
            <person name="Berrin J.G."/>
            <person name="Master E.R."/>
            <person name="Rosso M.N."/>
        </authorList>
    </citation>
    <scope>NUCLEOTIDE SEQUENCE [LARGE SCALE GENOMIC DNA]</scope>
    <source>
        <strain evidence="2 3">BRFM310</strain>
    </source>
</reference>
<evidence type="ECO:0000313" key="2">
    <source>
        <dbReference type="EMBL" id="OSD03919.1"/>
    </source>
</evidence>
<protein>
    <submittedName>
        <fullName evidence="2">Uncharacterized protein</fullName>
    </submittedName>
</protein>
<dbReference type="EMBL" id="KZ084098">
    <property type="protein sequence ID" value="OSD03919.1"/>
    <property type="molecule type" value="Genomic_DNA"/>
</dbReference>
<feature type="compositionally biased region" description="Basic and acidic residues" evidence="1">
    <location>
        <begin position="192"/>
        <end position="201"/>
    </location>
</feature>
<evidence type="ECO:0000256" key="1">
    <source>
        <dbReference type="SAM" id="MobiDB-lite"/>
    </source>
</evidence>
<accession>A0A1Y2IRZ8</accession>
<gene>
    <name evidence="2" type="ORF">PYCCODRAFT_1364819</name>
</gene>
<dbReference type="AlphaFoldDB" id="A0A1Y2IRZ8"/>
<proteinExistence type="predicted"/>